<evidence type="ECO:0000256" key="2">
    <source>
        <dbReference type="ARBA" id="ARBA00022490"/>
    </source>
</evidence>
<dbReference type="Gene3D" id="3.30.420.40">
    <property type="match status" value="1"/>
</dbReference>
<dbReference type="EMBL" id="CP133594">
    <property type="protein sequence ID" value="WMW21020.1"/>
    <property type="molecule type" value="Genomic_DNA"/>
</dbReference>
<evidence type="ECO:0000256" key="1">
    <source>
        <dbReference type="ARBA" id="ARBA00004496"/>
    </source>
</evidence>
<dbReference type="AlphaFoldDB" id="A0AA51YHY5"/>
<keyword evidence="4" id="KW-0067">ATP-binding</keyword>
<sequence>MEDFNSNNGCLYLGIDAGVFKTSVCTSNGKKFSERSVVTFLQDGNDNTEEKILSGKQAMELQDGVIKEPLNNELKGKDDVLAFKKFLKDFLNKHDVDPDKQTAYAIIGVPSNADRKYKMNLLELSSEIFSGAMVVDELFCIAYKKSLQEGSMIVDIGSGKTDICVINSNIPQQNECLSLPCAGKDIDREIVKLINERWPDSKMTEELAMEWKEKYGNLGSVHDSCIVDVPLENGTLQESIAEEMQIACEFVLTDIVSGITRVLSDVDQDIRETVRNNIHIFGGTSNLPNLGTFIENELKELGGGKVFLDPDSTFAISEGALELARNMPLEFWQQLHAGKQNEELIS</sequence>
<dbReference type="GeneID" id="84229726"/>
<evidence type="ECO:0000313" key="5">
    <source>
        <dbReference type="EMBL" id="WMW21020.1"/>
    </source>
</evidence>
<name>A0AA51YHY5_9EURY</name>
<dbReference type="Pfam" id="PF06723">
    <property type="entry name" value="MreB_Mbl"/>
    <property type="match status" value="1"/>
</dbReference>
<proteinExistence type="predicted"/>
<evidence type="ECO:0000313" key="6">
    <source>
        <dbReference type="Proteomes" id="UP001183006"/>
    </source>
</evidence>
<reference evidence="5" key="1">
    <citation type="submission" date="2023-08" db="EMBL/GenBank/DDBJ databases">
        <title>Methanolobus mangrovi sp. nov. and Methanolobus sediminis sp. nov, two novel methylotrophic methanogens isolated from mangrove sediments in China.</title>
        <authorList>
            <person name="Zhou J."/>
        </authorList>
    </citation>
    <scope>NUCLEOTIDE SEQUENCE</scope>
    <source>
        <strain evidence="5">FTZ2</strain>
    </source>
</reference>
<dbReference type="InterPro" id="IPR056546">
    <property type="entry name" value="MreB_MamK-like"/>
</dbReference>
<dbReference type="PANTHER" id="PTHR42749:SF1">
    <property type="entry name" value="CELL SHAPE-DETERMINING PROTEIN MREB"/>
    <property type="match status" value="1"/>
</dbReference>
<dbReference type="RefSeq" id="WP_309306797.1">
    <property type="nucleotide sequence ID" value="NZ_CP133594.1"/>
</dbReference>
<protein>
    <submittedName>
        <fullName evidence="5">Rod shape-determining protein</fullName>
    </submittedName>
</protein>
<keyword evidence="2" id="KW-0963">Cytoplasm</keyword>
<dbReference type="PANTHER" id="PTHR42749">
    <property type="entry name" value="CELL SHAPE-DETERMINING PROTEIN MREB"/>
    <property type="match status" value="1"/>
</dbReference>
<comment type="subcellular location">
    <subcellularLocation>
        <location evidence="1">Cytoplasm</location>
    </subcellularLocation>
</comment>
<keyword evidence="6" id="KW-1185">Reference proteome</keyword>
<accession>A0AA51YHY5</accession>
<dbReference type="KEGG" id="mmav:RE476_06255"/>
<evidence type="ECO:0000256" key="4">
    <source>
        <dbReference type="ARBA" id="ARBA00022840"/>
    </source>
</evidence>
<evidence type="ECO:0000256" key="3">
    <source>
        <dbReference type="ARBA" id="ARBA00022741"/>
    </source>
</evidence>
<gene>
    <name evidence="5" type="ORF">RE476_06255</name>
</gene>
<dbReference type="GO" id="GO:0005737">
    <property type="term" value="C:cytoplasm"/>
    <property type="evidence" value="ECO:0007669"/>
    <property type="project" value="UniProtKB-SubCell"/>
</dbReference>
<organism evidence="5 6">
    <name type="scientific">Methanolobus mangrovi</name>
    <dbReference type="NCBI Taxonomy" id="3072977"/>
    <lineage>
        <taxon>Archaea</taxon>
        <taxon>Methanobacteriati</taxon>
        <taxon>Methanobacteriota</taxon>
        <taxon>Stenosarchaea group</taxon>
        <taxon>Methanomicrobia</taxon>
        <taxon>Methanosarcinales</taxon>
        <taxon>Methanosarcinaceae</taxon>
        <taxon>Methanolobus</taxon>
    </lineage>
</organism>
<dbReference type="GO" id="GO:0005524">
    <property type="term" value="F:ATP binding"/>
    <property type="evidence" value="ECO:0007669"/>
    <property type="project" value="UniProtKB-KW"/>
</dbReference>
<dbReference type="SUPFAM" id="SSF53067">
    <property type="entry name" value="Actin-like ATPase domain"/>
    <property type="match status" value="1"/>
</dbReference>
<dbReference type="Proteomes" id="UP001183006">
    <property type="component" value="Chromosome"/>
</dbReference>
<dbReference type="InterPro" id="IPR043129">
    <property type="entry name" value="ATPase_NBD"/>
</dbReference>
<keyword evidence="3" id="KW-0547">Nucleotide-binding</keyword>